<proteinExistence type="predicted"/>
<feature type="transmembrane region" description="Helical" evidence="1">
    <location>
        <begin position="172"/>
        <end position="190"/>
    </location>
</feature>
<feature type="transmembrane region" description="Helical" evidence="1">
    <location>
        <begin position="271"/>
        <end position="291"/>
    </location>
</feature>
<gene>
    <name evidence="3" type="ordered locus">Hmuk_2113</name>
</gene>
<dbReference type="InterPro" id="IPR036938">
    <property type="entry name" value="PAP2/HPO_sf"/>
</dbReference>
<sequence length="304" mass="30794">MGLPLSGPQSVLRGVRFNCRCDDSSSVIRLTALSRSIWEATPGWLIEPAAVVTAFGGATALLFVLSLLYWLDERRSTATVVSYAFVALAVVILLKAAIGVGRPPASVRSIPLANDPYGFPSGHAVAAVVVYGGLATVRDRLDDARVVAAVALAVTLVALSRVVLGLHYLGDVLVGAALGAVVLGACWRFVGRRPGRGFLVAGVVAVGAVLVTGGSSESILAFGGSAGGAVGSRWIDAASGLRSRLDGAILAAVGVPYALVLDRAGEAVAPPLAAVVYAALVAGILLLPVAVDRLPLSADRTAGA</sequence>
<dbReference type="AlphaFoldDB" id="C7NWL6"/>
<keyword evidence="4" id="KW-1185">Reference proteome</keyword>
<accession>C7NWL6</accession>
<dbReference type="PANTHER" id="PTHR14969:SF13">
    <property type="entry name" value="AT30094P"/>
    <property type="match status" value="1"/>
</dbReference>
<keyword evidence="1" id="KW-1133">Transmembrane helix</keyword>
<feature type="domain" description="Phosphatidic acid phosphatase type 2/haloperoxidase" evidence="2">
    <location>
        <begin position="80"/>
        <end position="187"/>
    </location>
</feature>
<dbReference type="Proteomes" id="UP000001746">
    <property type="component" value="Chromosome"/>
</dbReference>
<evidence type="ECO:0000259" key="2">
    <source>
        <dbReference type="SMART" id="SM00014"/>
    </source>
</evidence>
<feature type="transmembrane region" description="Helical" evidence="1">
    <location>
        <begin position="117"/>
        <end position="134"/>
    </location>
</feature>
<feature type="transmembrane region" description="Helical" evidence="1">
    <location>
        <begin position="78"/>
        <end position="97"/>
    </location>
</feature>
<name>C7NWL6_HALMD</name>
<feature type="transmembrane region" description="Helical" evidence="1">
    <location>
        <begin position="197"/>
        <end position="213"/>
    </location>
</feature>
<protein>
    <submittedName>
        <fullName evidence="3">Phosphoesterase PA-phosphatase related</fullName>
    </submittedName>
</protein>
<dbReference type="Pfam" id="PF01569">
    <property type="entry name" value="PAP2"/>
    <property type="match status" value="1"/>
</dbReference>
<dbReference type="SUPFAM" id="SSF48317">
    <property type="entry name" value="Acid phosphatase/Vanadium-dependent haloperoxidase"/>
    <property type="match status" value="1"/>
</dbReference>
<dbReference type="PANTHER" id="PTHR14969">
    <property type="entry name" value="SPHINGOSINE-1-PHOSPHATE PHOSPHOHYDROLASE"/>
    <property type="match status" value="1"/>
</dbReference>
<dbReference type="SMART" id="SM00014">
    <property type="entry name" value="acidPPc"/>
    <property type="match status" value="1"/>
</dbReference>
<evidence type="ECO:0000313" key="4">
    <source>
        <dbReference type="Proteomes" id="UP000001746"/>
    </source>
</evidence>
<dbReference type="EMBL" id="CP001688">
    <property type="protein sequence ID" value="ACV48226.1"/>
    <property type="molecule type" value="Genomic_DNA"/>
</dbReference>
<dbReference type="Gene3D" id="1.20.144.10">
    <property type="entry name" value="Phosphatidic acid phosphatase type 2/haloperoxidase"/>
    <property type="match status" value="1"/>
</dbReference>
<dbReference type="InterPro" id="IPR000326">
    <property type="entry name" value="PAP2/HPO"/>
</dbReference>
<keyword evidence="1" id="KW-0472">Membrane</keyword>
<dbReference type="eggNOG" id="arCOG03058">
    <property type="taxonomic scope" value="Archaea"/>
</dbReference>
<dbReference type="HOGENOM" id="CLU_061498_0_0_2"/>
<keyword evidence="1" id="KW-0812">Transmembrane</keyword>
<evidence type="ECO:0000313" key="3">
    <source>
        <dbReference type="EMBL" id="ACV48226.1"/>
    </source>
</evidence>
<reference evidence="3 4" key="1">
    <citation type="journal article" date="2009" name="Stand. Genomic Sci.">
        <title>Complete genome sequence of Halomicrobium mukohataei type strain (arg-2).</title>
        <authorList>
            <person name="Tindall B.J."/>
            <person name="Schneider S."/>
            <person name="Lapidus A."/>
            <person name="Copeland A."/>
            <person name="Glavina Del Rio T."/>
            <person name="Nolan M."/>
            <person name="Lucas S."/>
            <person name="Chen F."/>
            <person name="Tice H."/>
            <person name="Cheng J.F."/>
            <person name="Saunders E."/>
            <person name="Bruce D."/>
            <person name="Goodwin L."/>
            <person name="Pitluck S."/>
            <person name="Mikhailova N."/>
            <person name="Pati A."/>
            <person name="Ivanova N."/>
            <person name="Mavrommatis K."/>
            <person name="Chen A."/>
            <person name="Palaniappan K."/>
            <person name="Chain P."/>
            <person name="Land M."/>
            <person name="Hauser L."/>
            <person name="Chang Y.J."/>
            <person name="Jeffries C.D."/>
            <person name="Brettin T."/>
            <person name="Han C."/>
            <person name="Rohde M."/>
            <person name="Goker M."/>
            <person name="Bristow J."/>
            <person name="Eisen J.A."/>
            <person name="Markowitz V."/>
            <person name="Hugenholtz P."/>
            <person name="Klenk H.P."/>
            <person name="Kyrpides N.C."/>
            <person name="Detter J.C."/>
        </authorList>
    </citation>
    <scope>NUCLEOTIDE SEQUENCE [LARGE SCALE GENOMIC DNA]</scope>
    <source>
        <strain evidence="4">ATCC 700874 / DSM 12286 / JCM 9738 / NCIMB 13541</strain>
    </source>
</reference>
<evidence type="ECO:0000256" key="1">
    <source>
        <dbReference type="SAM" id="Phobius"/>
    </source>
</evidence>
<feature type="transmembrane region" description="Helical" evidence="1">
    <location>
        <begin position="146"/>
        <end position="166"/>
    </location>
</feature>
<organism evidence="3 4">
    <name type="scientific">Halomicrobium mukohataei (strain ATCC 700874 / DSM 12286 / JCM 9738 / NCIMB 13541)</name>
    <name type="common">Haloarcula mukohataei</name>
    <dbReference type="NCBI Taxonomy" id="485914"/>
    <lineage>
        <taxon>Archaea</taxon>
        <taxon>Methanobacteriati</taxon>
        <taxon>Methanobacteriota</taxon>
        <taxon>Stenosarchaea group</taxon>
        <taxon>Halobacteria</taxon>
        <taxon>Halobacteriales</taxon>
        <taxon>Haloarculaceae</taxon>
        <taxon>Halomicrobium</taxon>
    </lineage>
</organism>
<dbReference type="KEGG" id="hmu:Hmuk_2113"/>
<feature type="transmembrane region" description="Helical" evidence="1">
    <location>
        <begin position="49"/>
        <end position="71"/>
    </location>
</feature>